<accession>A0AAE1CTK8</accession>
<name>A0AAE1CTK8_9GAST</name>
<protein>
    <submittedName>
        <fullName evidence="1">Uncharacterized protein</fullName>
    </submittedName>
</protein>
<dbReference type="EMBL" id="JAWDGP010006844">
    <property type="protein sequence ID" value="KAK3734574.1"/>
    <property type="molecule type" value="Genomic_DNA"/>
</dbReference>
<dbReference type="AlphaFoldDB" id="A0AAE1CTK8"/>
<keyword evidence="2" id="KW-1185">Reference proteome</keyword>
<comment type="caution">
    <text evidence="1">The sequence shown here is derived from an EMBL/GenBank/DDBJ whole genome shotgun (WGS) entry which is preliminary data.</text>
</comment>
<proteinExistence type="predicted"/>
<evidence type="ECO:0000313" key="1">
    <source>
        <dbReference type="EMBL" id="KAK3734574.1"/>
    </source>
</evidence>
<gene>
    <name evidence="1" type="ORF">RRG08_003482</name>
</gene>
<sequence>MYQGGRELEPESSALVCLALVSVYQSCYRAKENWNQSRLPLFVWLWSLYTSHVSGRKRTGIRVVCPCLFGSGLCIPVMLQGGRELESESSALVCLALVFVYKSCIRAEENWNQSRLPLFVWLWSLYTSHVSERKRTGIRVVCPCLFGSGLCIQVMYQGGRELESESSALVCLALVSVYKSCIRAEENWNQSRLPLFVWLWSLYTSHVSGRKRTGIRVVCPCLFGSGLCIPVMLQGGRELESESTALVCLALVSVYKSCCRAKENWNQSRLPLFVWLWSLYTSHVTGRKRTGIRVVCPCLFGSGLCIPVMLQGERELESESSALVCLALVSVYQSCYRAKENWNQSRLPLFVWLWSLYTSHVTGRKRTGIRVVFGSGLCIPVVYQAEENWSHESSALVCFALICVYQSCIRAEENWNQSRLPLFVLL</sequence>
<evidence type="ECO:0000313" key="2">
    <source>
        <dbReference type="Proteomes" id="UP001283361"/>
    </source>
</evidence>
<reference evidence="1" key="1">
    <citation type="journal article" date="2023" name="G3 (Bethesda)">
        <title>A reference genome for the long-term kleptoplast-retaining sea slug Elysia crispata morphotype clarki.</title>
        <authorList>
            <person name="Eastman K.E."/>
            <person name="Pendleton A.L."/>
            <person name="Shaikh M.A."/>
            <person name="Suttiyut T."/>
            <person name="Ogas R."/>
            <person name="Tomko P."/>
            <person name="Gavelis G."/>
            <person name="Widhalm J.R."/>
            <person name="Wisecaver J.H."/>
        </authorList>
    </citation>
    <scope>NUCLEOTIDE SEQUENCE</scope>
    <source>
        <strain evidence="1">ECLA1</strain>
    </source>
</reference>
<dbReference type="Proteomes" id="UP001283361">
    <property type="component" value="Unassembled WGS sequence"/>
</dbReference>
<organism evidence="1 2">
    <name type="scientific">Elysia crispata</name>
    <name type="common">lettuce slug</name>
    <dbReference type="NCBI Taxonomy" id="231223"/>
    <lineage>
        <taxon>Eukaryota</taxon>
        <taxon>Metazoa</taxon>
        <taxon>Spiralia</taxon>
        <taxon>Lophotrochozoa</taxon>
        <taxon>Mollusca</taxon>
        <taxon>Gastropoda</taxon>
        <taxon>Heterobranchia</taxon>
        <taxon>Euthyneura</taxon>
        <taxon>Panpulmonata</taxon>
        <taxon>Sacoglossa</taxon>
        <taxon>Placobranchoidea</taxon>
        <taxon>Plakobranchidae</taxon>
        <taxon>Elysia</taxon>
    </lineage>
</organism>